<dbReference type="Proteomes" id="UP000653305">
    <property type="component" value="Unassembled WGS sequence"/>
</dbReference>
<evidence type="ECO:0000256" key="2">
    <source>
        <dbReference type="SAM" id="MobiDB-lite"/>
    </source>
</evidence>
<accession>A0A830B9C9</accession>
<feature type="coiled-coil region" evidence="1">
    <location>
        <begin position="19"/>
        <end position="53"/>
    </location>
</feature>
<evidence type="ECO:0000313" key="4">
    <source>
        <dbReference type="Proteomes" id="UP000653305"/>
    </source>
</evidence>
<feature type="compositionally biased region" description="Basic and acidic residues" evidence="2">
    <location>
        <begin position="161"/>
        <end position="171"/>
    </location>
</feature>
<comment type="caution">
    <text evidence="3">The sequence shown here is derived from an EMBL/GenBank/DDBJ whole genome shotgun (WGS) entry which is preliminary data.</text>
</comment>
<organism evidence="3 4">
    <name type="scientific">Phtheirospermum japonicum</name>
    <dbReference type="NCBI Taxonomy" id="374723"/>
    <lineage>
        <taxon>Eukaryota</taxon>
        <taxon>Viridiplantae</taxon>
        <taxon>Streptophyta</taxon>
        <taxon>Embryophyta</taxon>
        <taxon>Tracheophyta</taxon>
        <taxon>Spermatophyta</taxon>
        <taxon>Magnoliopsida</taxon>
        <taxon>eudicotyledons</taxon>
        <taxon>Gunneridae</taxon>
        <taxon>Pentapetalae</taxon>
        <taxon>asterids</taxon>
        <taxon>lamiids</taxon>
        <taxon>Lamiales</taxon>
        <taxon>Orobanchaceae</taxon>
        <taxon>Orobanchaceae incertae sedis</taxon>
        <taxon>Phtheirospermum</taxon>
    </lineage>
</organism>
<keyword evidence="4" id="KW-1185">Reference proteome</keyword>
<reference evidence="3" key="1">
    <citation type="submission" date="2020-07" db="EMBL/GenBank/DDBJ databases">
        <title>Ethylene signaling mediates host invasion by parasitic plants.</title>
        <authorList>
            <person name="Yoshida S."/>
        </authorList>
    </citation>
    <scope>NUCLEOTIDE SEQUENCE</scope>
    <source>
        <strain evidence="3">Okayama</strain>
    </source>
</reference>
<dbReference type="AlphaFoldDB" id="A0A830B9C9"/>
<protein>
    <submittedName>
        <fullName evidence="3">Uncharacterized protein</fullName>
    </submittedName>
</protein>
<dbReference type="OrthoDB" id="1899721at2759"/>
<proteinExistence type="predicted"/>
<evidence type="ECO:0000313" key="3">
    <source>
        <dbReference type="EMBL" id="GFP82542.1"/>
    </source>
</evidence>
<gene>
    <name evidence="3" type="ORF">PHJA_000397200</name>
</gene>
<keyword evidence="1" id="KW-0175">Coiled coil</keyword>
<evidence type="ECO:0000256" key="1">
    <source>
        <dbReference type="SAM" id="Coils"/>
    </source>
</evidence>
<dbReference type="EMBL" id="BMAC01000046">
    <property type="protein sequence ID" value="GFP82542.1"/>
    <property type="molecule type" value="Genomic_DNA"/>
</dbReference>
<name>A0A830B9C9_9LAMI</name>
<feature type="region of interest" description="Disordered" evidence="2">
    <location>
        <begin position="116"/>
        <end position="171"/>
    </location>
</feature>
<sequence length="212" mass="23900">MKPTPVKTNGKTTHLQIEMNDMEFEMQNLTRDLDTAKNQVVSLERNLDLRELERLKLDEKLQRRKGAENGVIMSTPKSEKGAHASGTRLMSGEGCFRKITHSSSVATDIVEIMDSDDEANPDGAANVSNVGENKINFVRSPSSSQRSKRNRTEDLFANSTTERKRNMHTSDEEKWGCTLAEYLVDGDKELKQSVSEVKKTASWCHHSMQKAR</sequence>